<name>A0A1F5LDT6_PENAI</name>
<evidence type="ECO:0000313" key="1">
    <source>
        <dbReference type="EMBL" id="OGE51089.1"/>
    </source>
</evidence>
<proteinExistence type="predicted"/>
<dbReference type="Proteomes" id="UP000177622">
    <property type="component" value="Unassembled WGS sequence"/>
</dbReference>
<comment type="caution">
    <text evidence="1">The sequence shown here is derived from an EMBL/GenBank/DDBJ whole genome shotgun (WGS) entry which is preliminary data.</text>
</comment>
<sequence>MSTPGTFLHELMHMASGAEDEIFIDPTDQKSKKAYGAYDWSRVVAGSRISSSTSRSIPWKRTLRKHISHHSHHQAVLETGEDI</sequence>
<protein>
    <submittedName>
        <fullName evidence="1">Uncharacterized protein</fullName>
    </submittedName>
</protein>
<dbReference type="AlphaFoldDB" id="A0A1F5LDT6"/>
<accession>A0A1F5LDT6</accession>
<gene>
    <name evidence="1" type="ORF">PENARI_c014G10626</name>
</gene>
<evidence type="ECO:0000313" key="2">
    <source>
        <dbReference type="Proteomes" id="UP000177622"/>
    </source>
</evidence>
<dbReference type="EMBL" id="LXJU01000014">
    <property type="protein sequence ID" value="OGE51089.1"/>
    <property type="molecule type" value="Genomic_DNA"/>
</dbReference>
<organism evidence="1 2">
    <name type="scientific">Penicillium arizonense</name>
    <dbReference type="NCBI Taxonomy" id="1835702"/>
    <lineage>
        <taxon>Eukaryota</taxon>
        <taxon>Fungi</taxon>
        <taxon>Dikarya</taxon>
        <taxon>Ascomycota</taxon>
        <taxon>Pezizomycotina</taxon>
        <taxon>Eurotiomycetes</taxon>
        <taxon>Eurotiomycetidae</taxon>
        <taxon>Eurotiales</taxon>
        <taxon>Aspergillaceae</taxon>
        <taxon>Penicillium</taxon>
    </lineage>
</organism>
<reference evidence="1 2" key="1">
    <citation type="journal article" date="2016" name="Sci. Rep.">
        <title>Penicillium arizonense, a new, genome sequenced fungal species, reveals a high chemical diversity in secreted metabolites.</title>
        <authorList>
            <person name="Grijseels S."/>
            <person name="Nielsen J.C."/>
            <person name="Randelovic M."/>
            <person name="Nielsen J."/>
            <person name="Nielsen K.F."/>
            <person name="Workman M."/>
            <person name="Frisvad J.C."/>
        </authorList>
    </citation>
    <scope>NUCLEOTIDE SEQUENCE [LARGE SCALE GENOMIC DNA]</scope>
    <source>
        <strain evidence="1 2">CBS 141311</strain>
    </source>
</reference>
<dbReference type="RefSeq" id="XP_022486534.1">
    <property type="nucleotide sequence ID" value="XM_022633617.1"/>
</dbReference>
<dbReference type="GeneID" id="34578351"/>
<keyword evidence="2" id="KW-1185">Reference proteome</keyword>